<evidence type="ECO:0008006" key="9">
    <source>
        <dbReference type="Google" id="ProtNLM"/>
    </source>
</evidence>
<evidence type="ECO:0000256" key="5">
    <source>
        <dbReference type="SAM" id="MobiDB-lite"/>
    </source>
</evidence>
<evidence type="ECO:0000256" key="6">
    <source>
        <dbReference type="SAM" id="Phobius"/>
    </source>
</evidence>
<feature type="compositionally biased region" description="Low complexity" evidence="5">
    <location>
        <begin position="200"/>
        <end position="262"/>
    </location>
</feature>
<evidence type="ECO:0000256" key="2">
    <source>
        <dbReference type="ARBA" id="ARBA00022692"/>
    </source>
</evidence>
<dbReference type="PANTHER" id="PTHR15549">
    <property type="entry name" value="PAIRED IMMUNOGLOBULIN-LIKE TYPE 2 RECEPTOR"/>
    <property type="match status" value="1"/>
</dbReference>
<evidence type="ECO:0000256" key="3">
    <source>
        <dbReference type="ARBA" id="ARBA00022989"/>
    </source>
</evidence>
<feature type="compositionally biased region" description="Low complexity" evidence="5">
    <location>
        <begin position="125"/>
        <end position="167"/>
    </location>
</feature>
<feature type="region of interest" description="Disordered" evidence="5">
    <location>
        <begin position="501"/>
        <end position="526"/>
    </location>
</feature>
<accession>A0A6A6B941</accession>
<dbReference type="GeneID" id="54300850"/>
<feature type="compositionally biased region" description="Low complexity" evidence="5">
    <location>
        <begin position="271"/>
        <end position="454"/>
    </location>
</feature>
<name>A0A6A6B941_9PEZI</name>
<keyword evidence="8" id="KW-1185">Reference proteome</keyword>
<feature type="compositionally biased region" description="Basic and acidic residues" evidence="5">
    <location>
        <begin position="700"/>
        <end position="714"/>
    </location>
</feature>
<dbReference type="GO" id="GO:0016020">
    <property type="term" value="C:membrane"/>
    <property type="evidence" value="ECO:0007669"/>
    <property type="project" value="UniProtKB-SubCell"/>
</dbReference>
<keyword evidence="3 6" id="KW-1133">Transmembrane helix</keyword>
<dbReference type="EMBL" id="ML995492">
    <property type="protein sequence ID" value="KAF2139734.1"/>
    <property type="molecule type" value="Genomic_DNA"/>
</dbReference>
<evidence type="ECO:0000313" key="8">
    <source>
        <dbReference type="Proteomes" id="UP000799438"/>
    </source>
</evidence>
<feature type="compositionally biased region" description="Basic residues" evidence="5">
    <location>
        <begin position="1"/>
        <end position="11"/>
    </location>
</feature>
<feature type="region of interest" description="Disordered" evidence="5">
    <location>
        <begin position="1"/>
        <end position="26"/>
    </location>
</feature>
<dbReference type="RefSeq" id="XP_033395447.1">
    <property type="nucleotide sequence ID" value="XM_033543353.1"/>
</dbReference>
<reference evidence="7" key="1">
    <citation type="journal article" date="2020" name="Stud. Mycol.">
        <title>101 Dothideomycetes genomes: a test case for predicting lifestyles and emergence of pathogens.</title>
        <authorList>
            <person name="Haridas S."/>
            <person name="Albert R."/>
            <person name="Binder M."/>
            <person name="Bloem J."/>
            <person name="Labutti K."/>
            <person name="Salamov A."/>
            <person name="Andreopoulos B."/>
            <person name="Baker S."/>
            <person name="Barry K."/>
            <person name="Bills G."/>
            <person name="Bluhm B."/>
            <person name="Cannon C."/>
            <person name="Castanera R."/>
            <person name="Culley D."/>
            <person name="Daum C."/>
            <person name="Ezra D."/>
            <person name="Gonzalez J."/>
            <person name="Henrissat B."/>
            <person name="Kuo A."/>
            <person name="Liang C."/>
            <person name="Lipzen A."/>
            <person name="Lutzoni F."/>
            <person name="Magnuson J."/>
            <person name="Mondo S."/>
            <person name="Nolan M."/>
            <person name="Ohm R."/>
            <person name="Pangilinan J."/>
            <person name="Park H.-J."/>
            <person name="Ramirez L."/>
            <person name="Alfaro M."/>
            <person name="Sun H."/>
            <person name="Tritt A."/>
            <person name="Yoshinaga Y."/>
            <person name="Zwiers L.-H."/>
            <person name="Turgeon B."/>
            <person name="Goodwin S."/>
            <person name="Spatafora J."/>
            <person name="Crous P."/>
            <person name="Grigoriev I."/>
        </authorList>
    </citation>
    <scope>NUCLEOTIDE SEQUENCE</scope>
    <source>
        <strain evidence="7">CBS 121167</strain>
    </source>
</reference>
<dbReference type="OrthoDB" id="5421784at2759"/>
<feature type="transmembrane region" description="Helical" evidence="6">
    <location>
        <begin position="467"/>
        <end position="489"/>
    </location>
</feature>
<organism evidence="7 8">
    <name type="scientific">Aplosporella prunicola CBS 121167</name>
    <dbReference type="NCBI Taxonomy" id="1176127"/>
    <lineage>
        <taxon>Eukaryota</taxon>
        <taxon>Fungi</taxon>
        <taxon>Dikarya</taxon>
        <taxon>Ascomycota</taxon>
        <taxon>Pezizomycotina</taxon>
        <taxon>Dothideomycetes</taxon>
        <taxon>Dothideomycetes incertae sedis</taxon>
        <taxon>Botryosphaeriales</taxon>
        <taxon>Aplosporellaceae</taxon>
        <taxon>Aplosporella</taxon>
    </lineage>
</organism>
<keyword evidence="4 6" id="KW-0472">Membrane</keyword>
<feature type="region of interest" description="Disordered" evidence="5">
    <location>
        <begin position="573"/>
        <end position="714"/>
    </location>
</feature>
<comment type="subcellular location">
    <subcellularLocation>
        <location evidence="1">Membrane</location>
        <topology evidence="1">Single-pass membrane protein</topology>
    </subcellularLocation>
</comment>
<evidence type="ECO:0000313" key="7">
    <source>
        <dbReference type="EMBL" id="KAF2139734.1"/>
    </source>
</evidence>
<feature type="region of interest" description="Disordered" evidence="5">
    <location>
        <begin position="200"/>
        <end position="460"/>
    </location>
</feature>
<gene>
    <name evidence="7" type="ORF">K452DRAFT_310627</name>
</gene>
<dbReference type="GO" id="GO:0071944">
    <property type="term" value="C:cell periphery"/>
    <property type="evidence" value="ECO:0007669"/>
    <property type="project" value="UniProtKB-ARBA"/>
</dbReference>
<proteinExistence type="predicted"/>
<keyword evidence="2 6" id="KW-0812">Transmembrane</keyword>
<protein>
    <recommendedName>
        <fullName evidence="9">REJ domain-containing protein</fullName>
    </recommendedName>
</protein>
<dbReference type="AlphaFoldDB" id="A0A6A6B941"/>
<dbReference type="PANTHER" id="PTHR15549:SF30">
    <property type="entry name" value="MID2 DOMAIN-CONTAINING PROTEIN"/>
    <property type="match status" value="1"/>
</dbReference>
<feature type="region of interest" description="Disordered" evidence="5">
    <location>
        <begin position="99"/>
        <end position="168"/>
    </location>
</feature>
<dbReference type="Proteomes" id="UP000799438">
    <property type="component" value="Unassembled WGS sequence"/>
</dbReference>
<dbReference type="InterPro" id="IPR051694">
    <property type="entry name" value="Immunoregulatory_rcpt-like"/>
</dbReference>
<evidence type="ECO:0000256" key="1">
    <source>
        <dbReference type="ARBA" id="ARBA00004167"/>
    </source>
</evidence>
<evidence type="ECO:0000256" key="4">
    <source>
        <dbReference type="ARBA" id="ARBA00023136"/>
    </source>
</evidence>
<sequence>MESPAKRRKISRGQNKLRPDDDGAAGAFGKMQIRRETLVSTSQSPLPTFIEPLLVREQRRDSRKLGLRHRLEHQQEVDEKERQGITIVTVIQQVDQEGHTIGLRTMGPTLKGSSAEALHSPDPTPTTTTTSTSRMSSSLESSSTTSSSSSSSLITSSSTTSSTASHSAWGVPSVPAFPSDLTVPAVVPYPFNTFPFAATPSTSASASISSGSSGDVSAQSESESSQLAFSSPSPSAAASSPFATTANPSEESSQTDASSSPSNTDNPTGVAASPTPSDTASSLLISSVVTTEPPTSVTEASVVAMTVDSDSDSSSPSETTALTPTDATATSAIATSDTGSLTASTATSAPSSAAASATSSEDSTTSADSAASSAESATSVDSSKSSDDSSTATAAQSTTLASSYTSSTSPRSSTTVPSSAGAFSTDSGSGAIDGAATTSASGSSSTAALGNTASNGDGGNSNLTPRIVGGVLGGLAGLALLLTLILLLLKWYKRKQKGTAALTGGNGQDRPQDPFADPVGAGDGNRAMEQRGSFFPAAGFLGRLGGGNKEIAPPPPLAEERGFQRISGRKLPSAFSPGMSSEDPFRDPFDDDATEHTFSGSFNRDSHGFYGNHGGAGTPPMSPITAAATALHGASSSNHHPEEENMRPSPARTPVVHQGPGGHTSMLWGPGETLSIPPDSPRRPGSHSSTPRGTLGRSHPSHDGSRGSRFTEDV</sequence>